<dbReference type="PANTHER" id="PTHR30033">
    <property type="entry name" value="FLAGELLAR HOOK-ASSOCIATED PROTEIN 1"/>
    <property type="match status" value="1"/>
</dbReference>
<feature type="domain" description="Flagellar hook-associated protein FlgK helical" evidence="11">
    <location>
        <begin position="96"/>
        <end position="325"/>
    </location>
</feature>
<dbReference type="InterPro" id="IPR001444">
    <property type="entry name" value="Flag_bb_rod_N"/>
</dbReference>
<feature type="domain" description="Flagellar hook-associated protein 1 D2-like" evidence="10">
    <location>
        <begin position="335"/>
        <end position="411"/>
    </location>
</feature>
<comment type="subcellular location">
    <subcellularLocation>
        <location evidence="1 7">Bacterial flagellum</location>
    </subcellularLocation>
    <subcellularLocation>
        <location evidence="2 7">Secreted</location>
    </subcellularLocation>
</comment>
<dbReference type="InterPro" id="IPR019776">
    <property type="entry name" value="Flagellar_basal_body_rod_CS"/>
</dbReference>
<dbReference type="InterPro" id="IPR049119">
    <property type="entry name" value="FlgK_D2-like"/>
</dbReference>
<dbReference type="InterPro" id="IPR010930">
    <property type="entry name" value="Flg_bb/hook_C_dom"/>
</dbReference>
<evidence type="ECO:0000259" key="8">
    <source>
        <dbReference type="Pfam" id="PF00460"/>
    </source>
</evidence>
<evidence type="ECO:0000259" key="10">
    <source>
        <dbReference type="Pfam" id="PF21158"/>
    </source>
</evidence>
<evidence type="ECO:0000313" key="12">
    <source>
        <dbReference type="EMBL" id="KWT85382.1"/>
    </source>
</evidence>
<evidence type="ECO:0000256" key="3">
    <source>
        <dbReference type="ARBA" id="ARBA00009677"/>
    </source>
</evidence>
<dbReference type="Pfam" id="PF21158">
    <property type="entry name" value="flgK_1st_1"/>
    <property type="match status" value="1"/>
</dbReference>
<sequence length="544" mass="57466">MGLLALMNVAQSALSTMGQALTVTGNNISNVNTPGYNVQNAILEVNNPNTAIMGASGTGVKLALVQRQYDGFVQAQMLLEEQNNAKQSVLQSTYMQIEDAMNDQKGAGLSASITSFFNAWQDLSTNPETPEQRTVVIADGKNIITQAQQIESQFSNIDASIGKSMPDDIKQVNDLARQISSYNVSIALAEGGRIQQANDLRDKRQAALTQLAGLINFTTLDDKSGAITVTVGERNLVGVGDIVNPITMQKQVDGKIQLNINGIDQTSKITGGKIGAELELKNSGKGGLPAAFAGLRSTIAAITNMVNSIQTRGYDLNGQQGGNFFNPLSVYTLNKNSSTASVTSAVIIDMSAITYKEYEVRFTGNDNYQLYDIKNNTSTNGTLTGNSLTVDGMQVTFAGVPAAGDVFKLSPIATAIGSGRVNLTDPTQIAASSSPSAIPGGNGNALAMAALGDQVNPMLSNSTIIEYYASVVTTIGNYASTANVNLTFSTNMLSQLKEQNASISGVSLDEEAMSLVQYQKSYEAAAQIVNVTSSLLETLVNLVR</sequence>
<keyword evidence="12" id="KW-0966">Cell projection</keyword>
<dbReference type="Pfam" id="PF00460">
    <property type="entry name" value="Flg_bb_rod"/>
    <property type="match status" value="1"/>
</dbReference>
<evidence type="ECO:0000259" key="9">
    <source>
        <dbReference type="Pfam" id="PF06429"/>
    </source>
</evidence>
<name>A0ABR5SH79_9BACT</name>
<organism evidence="12 13">
    <name type="scientific">Candidatus Magnetominusculus xianensis</name>
    <dbReference type="NCBI Taxonomy" id="1748249"/>
    <lineage>
        <taxon>Bacteria</taxon>
        <taxon>Pseudomonadati</taxon>
        <taxon>Nitrospirota</taxon>
        <taxon>Nitrospiria</taxon>
        <taxon>Nitrospirales</taxon>
        <taxon>Nitrospiraceae</taxon>
        <taxon>Candidatus Magnetominusculus</taxon>
    </lineage>
</organism>
<dbReference type="RefSeq" id="WP_085052355.1">
    <property type="nucleotide sequence ID" value="NZ_LNQR01000062.1"/>
</dbReference>
<keyword evidence="12" id="KW-0969">Cilium</keyword>
<keyword evidence="12" id="KW-0282">Flagellum</keyword>
<dbReference type="Pfam" id="PF22638">
    <property type="entry name" value="FlgK_D1"/>
    <property type="match status" value="1"/>
</dbReference>
<evidence type="ECO:0000259" key="11">
    <source>
        <dbReference type="Pfam" id="PF22638"/>
    </source>
</evidence>
<proteinExistence type="inferred from homology"/>
<accession>A0ABR5SH79</accession>
<reference evidence="12 13" key="1">
    <citation type="submission" date="2015-11" db="EMBL/GenBank/DDBJ databases">
        <authorList>
            <person name="Lin W."/>
        </authorList>
    </citation>
    <scope>NUCLEOTIDE SEQUENCE [LARGE SCALE GENOMIC DNA]</scope>
    <source>
        <strain evidence="12 13">HCH-1</strain>
    </source>
</reference>
<feature type="domain" description="Flagellar basal-body/hook protein C-terminal" evidence="9">
    <location>
        <begin position="502"/>
        <end position="542"/>
    </location>
</feature>
<keyword evidence="5 7" id="KW-0964">Secreted</keyword>
<keyword evidence="6 7" id="KW-0975">Bacterial flagellum</keyword>
<protein>
    <recommendedName>
        <fullName evidence="4 7">Flagellar hook-associated protein 1</fullName>
        <shortName evidence="7">HAP1</shortName>
    </recommendedName>
</protein>
<evidence type="ECO:0000256" key="4">
    <source>
        <dbReference type="ARBA" id="ARBA00016244"/>
    </source>
</evidence>
<gene>
    <name evidence="7 12" type="primary">flgK</name>
    <name evidence="12" type="ORF">ASN18_1738</name>
</gene>
<evidence type="ECO:0000256" key="2">
    <source>
        <dbReference type="ARBA" id="ARBA00004613"/>
    </source>
</evidence>
<comment type="caution">
    <text evidence="12">The sequence shown here is derived from an EMBL/GenBank/DDBJ whole genome shotgun (WGS) entry which is preliminary data.</text>
</comment>
<dbReference type="PROSITE" id="PS00588">
    <property type="entry name" value="FLAGELLA_BB_ROD"/>
    <property type="match status" value="1"/>
</dbReference>
<dbReference type="SUPFAM" id="SSF64518">
    <property type="entry name" value="Phase 1 flagellin"/>
    <property type="match status" value="1"/>
</dbReference>
<feature type="domain" description="Flagellar basal body rod protein N-terminal" evidence="8">
    <location>
        <begin position="7"/>
        <end position="36"/>
    </location>
</feature>
<dbReference type="NCBIfam" id="TIGR02492">
    <property type="entry name" value="flgK_ends"/>
    <property type="match status" value="1"/>
</dbReference>
<comment type="similarity">
    <text evidence="3 7">Belongs to the flagella basal body rod proteins family.</text>
</comment>
<dbReference type="Pfam" id="PF06429">
    <property type="entry name" value="Flg_bbr_C"/>
    <property type="match status" value="1"/>
</dbReference>
<evidence type="ECO:0000313" key="13">
    <source>
        <dbReference type="Proteomes" id="UP000060487"/>
    </source>
</evidence>
<evidence type="ECO:0000256" key="6">
    <source>
        <dbReference type="ARBA" id="ARBA00023143"/>
    </source>
</evidence>
<dbReference type="InterPro" id="IPR053927">
    <property type="entry name" value="FlgK_helical"/>
</dbReference>
<evidence type="ECO:0000256" key="1">
    <source>
        <dbReference type="ARBA" id="ARBA00004365"/>
    </source>
</evidence>
<dbReference type="PRINTS" id="PR01005">
    <property type="entry name" value="FLGHOOKAP1"/>
</dbReference>
<evidence type="ECO:0000256" key="7">
    <source>
        <dbReference type="RuleBase" id="RU362065"/>
    </source>
</evidence>
<dbReference type="InterPro" id="IPR002371">
    <property type="entry name" value="FlgK"/>
</dbReference>
<keyword evidence="13" id="KW-1185">Reference proteome</keyword>
<dbReference type="Proteomes" id="UP000060487">
    <property type="component" value="Unassembled WGS sequence"/>
</dbReference>
<dbReference type="PANTHER" id="PTHR30033:SF1">
    <property type="entry name" value="FLAGELLAR HOOK-ASSOCIATED PROTEIN 1"/>
    <property type="match status" value="1"/>
</dbReference>
<dbReference type="EMBL" id="LNQR01000062">
    <property type="protein sequence ID" value="KWT85382.1"/>
    <property type="molecule type" value="Genomic_DNA"/>
</dbReference>
<evidence type="ECO:0000256" key="5">
    <source>
        <dbReference type="ARBA" id="ARBA00022525"/>
    </source>
</evidence>